<sequence length="89" mass="10394">MDIATRKKLWNIFYAEILADILITGQIVSPSLKKFIADQDINNIYATLLMDLKTFFDKADMKHVYNFFNTIMDETLSQEKIFHLMNSIA</sequence>
<organism evidence="1 2">
    <name type="scientific">Brevinema andersonii</name>
    <dbReference type="NCBI Taxonomy" id="34097"/>
    <lineage>
        <taxon>Bacteria</taxon>
        <taxon>Pseudomonadati</taxon>
        <taxon>Spirochaetota</taxon>
        <taxon>Spirochaetia</taxon>
        <taxon>Brevinematales</taxon>
        <taxon>Brevinemataceae</taxon>
        <taxon>Brevinema</taxon>
    </lineage>
</organism>
<dbReference type="AlphaFoldDB" id="A0A1I1EW95"/>
<evidence type="ECO:0000313" key="1">
    <source>
        <dbReference type="EMBL" id="SFB90976.1"/>
    </source>
</evidence>
<proteinExistence type="predicted"/>
<gene>
    <name evidence="1" type="ORF">SAMN02745150_01281</name>
</gene>
<reference evidence="2" key="1">
    <citation type="submission" date="2016-10" db="EMBL/GenBank/DDBJ databases">
        <authorList>
            <person name="Varghese N."/>
            <person name="Submissions S."/>
        </authorList>
    </citation>
    <scope>NUCLEOTIDE SEQUENCE [LARGE SCALE GENOMIC DNA]</scope>
    <source>
        <strain evidence="2">ATCC 43811</strain>
    </source>
</reference>
<protein>
    <submittedName>
        <fullName evidence="1">Uncharacterized protein</fullName>
    </submittedName>
</protein>
<evidence type="ECO:0000313" key="2">
    <source>
        <dbReference type="Proteomes" id="UP000240042"/>
    </source>
</evidence>
<keyword evidence="2" id="KW-1185">Reference proteome</keyword>
<dbReference type="Proteomes" id="UP000240042">
    <property type="component" value="Unassembled WGS sequence"/>
</dbReference>
<dbReference type="STRING" id="34097.SAMN02745150_01281"/>
<name>A0A1I1EW95_BREAD</name>
<dbReference type="RefSeq" id="WP_092319811.1">
    <property type="nucleotide sequence ID" value="NZ_FOKY01000019.1"/>
</dbReference>
<accession>A0A1I1EW95</accession>
<dbReference type="EMBL" id="FOKY01000019">
    <property type="protein sequence ID" value="SFB90976.1"/>
    <property type="molecule type" value="Genomic_DNA"/>
</dbReference>